<dbReference type="GO" id="GO:0022857">
    <property type="term" value="F:transmembrane transporter activity"/>
    <property type="evidence" value="ECO:0007669"/>
    <property type="project" value="InterPro"/>
</dbReference>
<dbReference type="PANTHER" id="PTHR43124:SF3">
    <property type="entry name" value="CHLORAMPHENICOL EFFLUX PUMP RV0191"/>
    <property type="match status" value="1"/>
</dbReference>
<dbReference type="HOGENOM" id="CLU_001265_61_2_6"/>
<dbReference type="InterPro" id="IPR011701">
    <property type="entry name" value="MFS"/>
</dbReference>
<proteinExistence type="predicted"/>
<evidence type="ECO:0000313" key="8">
    <source>
        <dbReference type="EMBL" id="AJE22070.1"/>
    </source>
</evidence>
<sequence length="410" mass="42812">MTEHAPAGAPQLSARAVLLIELALAMGGFGIGTGEFAIMGLMPNVAQDLNVSEPQVGHVISAYALGVVVGAPLLAILGARLPRRILLMLLMLFFAAGNFASALATDYHALMLNRFIAGLPHGAYFGVASLVAASMVAPDKRANAVSRVMLGLTVAILIGNPLATWLGQWLSWRAAFALVGAIALLTVALVFIHLPASRQEEPSNPMREIRAFNQPQVWLALAISSIGFAGMFCVFSYLAPTLLEVTRVHEAWIPFALAAFGLGTIVGNMAGGWLFDRLKFKSVALVLLWSTAVLLLFPLSVHSIWSVLPAVFAVGTMVALAPPLQTHLMDVAAEAQTLAAASNHAAFNIANALGPWLGGLAISAGLGWTVTGYVGAVTAVLGLLIFLQAWKLQSGAGQTAEPAGQAVAEG</sequence>
<dbReference type="InterPro" id="IPR036259">
    <property type="entry name" value="MFS_trans_sf"/>
</dbReference>
<keyword evidence="3 6" id="KW-0812">Transmembrane</keyword>
<dbReference type="PROSITE" id="PS50850">
    <property type="entry name" value="MFS"/>
    <property type="match status" value="1"/>
</dbReference>
<dbReference type="InterPro" id="IPR020846">
    <property type="entry name" value="MFS_dom"/>
</dbReference>
<dbReference type="AlphaFoldDB" id="A0A0C4WR84"/>
<evidence type="ECO:0000256" key="1">
    <source>
        <dbReference type="ARBA" id="ARBA00004651"/>
    </source>
</evidence>
<keyword evidence="4 6" id="KW-1133">Transmembrane helix</keyword>
<feature type="transmembrane region" description="Helical" evidence="6">
    <location>
        <begin position="59"/>
        <end position="78"/>
    </location>
</feature>
<feature type="transmembrane region" description="Helical" evidence="6">
    <location>
        <begin position="174"/>
        <end position="196"/>
    </location>
</feature>
<dbReference type="Gene3D" id="1.20.1250.20">
    <property type="entry name" value="MFS general substrate transporter like domains"/>
    <property type="match status" value="2"/>
</dbReference>
<dbReference type="Proteomes" id="UP000068210">
    <property type="component" value="Chromosome"/>
</dbReference>
<dbReference type="EMBL" id="CP010415">
    <property type="protein sequence ID" value="AJE22070.1"/>
    <property type="molecule type" value="Genomic_DNA"/>
</dbReference>
<dbReference type="PANTHER" id="PTHR43124">
    <property type="entry name" value="PURINE EFFLUX PUMP PBUE"/>
    <property type="match status" value="1"/>
</dbReference>
<keyword evidence="5 6" id="KW-0472">Membrane</keyword>
<evidence type="ECO:0000313" key="9">
    <source>
        <dbReference type="Proteomes" id="UP000068210"/>
    </source>
</evidence>
<feature type="transmembrane region" description="Helical" evidence="6">
    <location>
        <begin position="12"/>
        <end position="39"/>
    </location>
</feature>
<feature type="transmembrane region" description="Helical" evidence="6">
    <location>
        <begin position="282"/>
        <end position="301"/>
    </location>
</feature>
<feature type="domain" description="Major facilitator superfamily (MFS) profile" evidence="7">
    <location>
        <begin position="20"/>
        <end position="394"/>
    </location>
</feature>
<feature type="transmembrane region" description="Helical" evidence="6">
    <location>
        <begin position="372"/>
        <end position="390"/>
    </location>
</feature>
<evidence type="ECO:0000259" key="7">
    <source>
        <dbReference type="PROSITE" id="PS50850"/>
    </source>
</evidence>
<accession>A0A0C4WR84</accession>
<feature type="transmembrane region" description="Helical" evidence="6">
    <location>
        <begin position="85"/>
        <end position="103"/>
    </location>
</feature>
<name>A0A0C4WR84_9GAMM</name>
<feature type="transmembrane region" description="Helical" evidence="6">
    <location>
        <begin position="148"/>
        <end position="168"/>
    </location>
</feature>
<feature type="transmembrane region" description="Helical" evidence="6">
    <location>
        <begin position="251"/>
        <end position="275"/>
    </location>
</feature>
<feature type="transmembrane region" description="Helical" evidence="6">
    <location>
        <begin position="115"/>
        <end position="136"/>
    </location>
</feature>
<dbReference type="CDD" id="cd17324">
    <property type="entry name" value="MFS_NepI_like"/>
    <property type="match status" value="1"/>
</dbReference>
<dbReference type="SUPFAM" id="SSF103473">
    <property type="entry name" value="MFS general substrate transporter"/>
    <property type="match status" value="1"/>
</dbReference>
<keyword evidence="9" id="KW-1185">Reference proteome</keyword>
<reference evidence="8 9" key="1">
    <citation type="journal article" date="2015" name="PLoS ONE">
        <title>Azotobacter Genomes: The Genome of Azotobacter chroococcum NCIMB 8003 (ATCC 4412).</title>
        <authorList>
            <person name="Robson R.L."/>
            <person name="Jones R."/>
            <person name="Robson R.M."/>
            <person name="Schwartz A."/>
            <person name="Richardson T.H."/>
        </authorList>
    </citation>
    <scope>NUCLEOTIDE SEQUENCE [LARGE SCALE GENOMIC DNA]</scope>
    <source>
        <strain evidence="8 9">NCIMB 8003</strain>
    </source>
</reference>
<dbReference type="GO" id="GO:0005886">
    <property type="term" value="C:plasma membrane"/>
    <property type="evidence" value="ECO:0007669"/>
    <property type="project" value="UniProtKB-SubCell"/>
</dbReference>
<protein>
    <submittedName>
        <fullName evidence="8">Major facilitator family transporter</fullName>
    </submittedName>
</protein>
<organism evidence="8 9">
    <name type="scientific">Azotobacter chroococcum NCIMB 8003</name>
    <dbReference type="NCBI Taxonomy" id="1328314"/>
    <lineage>
        <taxon>Bacteria</taxon>
        <taxon>Pseudomonadati</taxon>
        <taxon>Pseudomonadota</taxon>
        <taxon>Gammaproteobacteria</taxon>
        <taxon>Pseudomonadales</taxon>
        <taxon>Pseudomonadaceae</taxon>
        <taxon>Azotobacter</taxon>
    </lineage>
</organism>
<gene>
    <name evidence="8" type="ORF">Achr_26440</name>
</gene>
<evidence type="ECO:0000256" key="4">
    <source>
        <dbReference type="ARBA" id="ARBA00022989"/>
    </source>
</evidence>
<evidence type="ECO:0000256" key="2">
    <source>
        <dbReference type="ARBA" id="ARBA00022475"/>
    </source>
</evidence>
<evidence type="ECO:0000256" key="5">
    <source>
        <dbReference type="ARBA" id="ARBA00023136"/>
    </source>
</evidence>
<keyword evidence="2" id="KW-1003">Cell membrane</keyword>
<dbReference type="RefSeq" id="WP_039805089.1">
    <property type="nucleotide sequence ID" value="NZ_CP010415.1"/>
</dbReference>
<dbReference type="InterPro" id="IPR050189">
    <property type="entry name" value="MFS_Efflux_Transporters"/>
</dbReference>
<comment type="subcellular location">
    <subcellularLocation>
        <location evidence="1">Cell membrane</location>
        <topology evidence="1">Multi-pass membrane protein</topology>
    </subcellularLocation>
</comment>
<dbReference type="KEGG" id="acx:Achr_26440"/>
<evidence type="ECO:0000256" key="3">
    <source>
        <dbReference type="ARBA" id="ARBA00022692"/>
    </source>
</evidence>
<feature type="transmembrane region" description="Helical" evidence="6">
    <location>
        <begin position="217"/>
        <end position="239"/>
    </location>
</feature>
<dbReference type="Pfam" id="PF07690">
    <property type="entry name" value="MFS_1"/>
    <property type="match status" value="1"/>
</dbReference>
<evidence type="ECO:0000256" key="6">
    <source>
        <dbReference type="SAM" id="Phobius"/>
    </source>
</evidence>